<comment type="caution">
    <text evidence="1">The sequence shown here is derived from an EMBL/GenBank/DDBJ whole genome shotgun (WGS) entry which is preliminary data.</text>
</comment>
<keyword evidence="1" id="KW-0378">Hydrolase</keyword>
<proteinExistence type="predicted"/>
<dbReference type="GO" id="GO:0016787">
    <property type="term" value="F:hydrolase activity"/>
    <property type="evidence" value="ECO:0007669"/>
    <property type="project" value="UniProtKB-KW"/>
</dbReference>
<protein>
    <submittedName>
        <fullName evidence="1">Alpha/beta-Hydrolases superfamily protein</fullName>
    </submittedName>
</protein>
<keyword evidence="2" id="KW-1185">Reference proteome</keyword>
<name>A0A5A7RG52_STRAF</name>
<organism evidence="1 2">
    <name type="scientific">Striga asiatica</name>
    <name type="common">Asiatic witchweed</name>
    <name type="synonym">Buchnera asiatica</name>
    <dbReference type="NCBI Taxonomy" id="4170"/>
    <lineage>
        <taxon>Eukaryota</taxon>
        <taxon>Viridiplantae</taxon>
        <taxon>Streptophyta</taxon>
        <taxon>Embryophyta</taxon>
        <taxon>Tracheophyta</taxon>
        <taxon>Spermatophyta</taxon>
        <taxon>Magnoliopsida</taxon>
        <taxon>eudicotyledons</taxon>
        <taxon>Gunneridae</taxon>
        <taxon>Pentapetalae</taxon>
        <taxon>asterids</taxon>
        <taxon>lamiids</taxon>
        <taxon>Lamiales</taxon>
        <taxon>Orobanchaceae</taxon>
        <taxon>Buchnereae</taxon>
        <taxon>Striga</taxon>
    </lineage>
</organism>
<dbReference type="EMBL" id="BKCP01012514">
    <property type="protein sequence ID" value="GER56187.1"/>
    <property type="molecule type" value="Genomic_DNA"/>
</dbReference>
<accession>A0A5A7RG52</accession>
<dbReference type="AlphaFoldDB" id="A0A5A7RG52"/>
<evidence type="ECO:0000313" key="1">
    <source>
        <dbReference type="EMBL" id="GER56187.1"/>
    </source>
</evidence>
<dbReference type="Proteomes" id="UP000325081">
    <property type="component" value="Unassembled WGS sequence"/>
</dbReference>
<gene>
    <name evidence="1" type="ORF">STAS_33904</name>
</gene>
<sequence>MRFLKSLAHLNPSPKIRFLVSVISGRLRPISAFCVSRRLRPPPFVSGRLRLSPFVSARFSSSPPVSRVRSSLPKSPNVHKGTILVFLLHFIRLETEKSHPRHGAKPSENATAQNRILRHSFRRESRGVVAAAGSWMRSANSGGQHGGATRGVQISQLAATRGSRQAVAGGYSYIRRLQFLDRFSFTGHLREFDLSLSWYVVMLFKALGILLASRGNEVFVSFYQVVIFQRLAT</sequence>
<evidence type="ECO:0000313" key="2">
    <source>
        <dbReference type="Proteomes" id="UP000325081"/>
    </source>
</evidence>
<reference evidence="2" key="1">
    <citation type="journal article" date="2019" name="Curr. Biol.">
        <title>Genome Sequence of Striga asiatica Provides Insight into the Evolution of Plant Parasitism.</title>
        <authorList>
            <person name="Yoshida S."/>
            <person name="Kim S."/>
            <person name="Wafula E.K."/>
            <person name="Tanskanen J."/>
            <person name="Kim Y.M."/>
            <person name="Honaas L."/>
            <person name="Yang Z."/>
            <person name="Spallek T."/>
            <person name="Conn C.E."/>
            <person name="Ichihashi Y."/>
            <person name="Cheong K."/>
            <person name="Cui S."/>
            <person name="Der J.P."/>
            <person name="Gundlach H."/>
            <person name="Jiao Y."/>
            <person name="Hori C."/>
            <person name="Ishida J.K."/>
            <person name="Kasahara H."/>
            <person name="Kiba T."/>
            <person name="Kim M.S."/>
            <person name="Koo N."/>
            <person name="Laohavisit A."/>
            <person name="Lee Y.H."/>
            <person name="Lumba S."/>
            <person name="McCourt P."/>
            <person name="Mortimer J.C."/>
            <person name="Mutuku J.M."/>
            <person name="Nomura T."/>
            <person name="Sasaki-Sekimoto Y."/>
            <person name="Seto Y."/>
            <person name="Wang Y."/>
            <person name="Wakatake T."/>
            <person name="Sakakibara H."/>
            <person name="Demura T."/>
            <person name="Yamaguchi S."/>
            <person name="Yoneyama K."/>
            <person name="Manabe R.I."/>
            <person name="Nelson D.C."/>
            <person name="Schulman A.H."/>
            <person name="Timko M.P."/>
            <person name="dePamphilis C.W."/>
            <person name="Choi D."/>
            <person name="Shirasu K."/>
        </authorList>
    </citation>
    <scope>NUCLEOTIDE SEQUENCE [LARGE SCALE GENOMIC DNA]</scope>
    <source>
        <strain evidence="2">cv. UVA1</strain>
    </source>
</reference>